<name>A0A561VDU6_9ACTN</name>
<comment type="subcellular location">
    <subcellularLocation>
        <location evidence="1">Membrane</location>
        <topology evidence="1">Multi-pass membrane protein</topology>
    </subcellularLocation>
</comment>
<feature type="compositionally biased region" description="Basic and acidic residues" evidence="5">
    <location>
        <begin position="446"/>
        <end position="463"/>
    </location>
</feature>
<comment type="caution">
    <text evidence="8">The sequence shown here is derived from an EMBL/GenBank/DDBJ whole genome shotgun (WGS) entry which is preliminary data.</text>
</comment>
<keyword evidence="2 6" id="KW-0812">Transmembrane</keyword>
<feature type="region of interest" description="Disordered" evidence="5">
    <location>
        <begin position="17"/>
        <end position="53"/>
    </location>
</feature>
<evidence type="ECO:0000313" key="9">
    <source>
        <dbReference type="Proteomes" id="UP000317685"/>
    </source>
</evidence>
<accession>A0A561VDU6</accession>
<sequence>MPRGRVVPDLHDCPLPAGVTAAMADDRPPADRDRSRLDEAAERSGQAVERVRHRGGQAGRIRARQWEITLVISVQAGLAAAIAALLAKNLLGPGSHVFAPAAAVGTIATAIGQRARRTFELLGGVSLGIVIGDTLRYLLGSGPWQTGVVVALAIAAALLVAGKGGALVGQAGGTAVLIATLAPMDRGLELPRIFDALVGGAVGLVVVALLLPINPMRVLDRAAAPIFEVLCDQLAELAQALRERDGDGTLRVLGRLRDTESDLGRLHDALSGAEEVVTIAPARWHRRQQFHRYARSADHLERLLLDSRALARWSSTALQYGEPIPSELPDAIGRLGRAVAEMRTECRVGEDPQATRRLIEECAELAGRAAVSGVGSFGESLVTGLRTAASDLLRACGYEPDDANRIVRRAAGAGEAELHPPARRTLRRLRPARSIRARRRAHLASRARDESRAGLPPRERPAR</sequence>
<proteinExistence type="predicted"/>
<dbReference type="AlphaFoldDB" id="A0A561VDU6"/>
<keyword evidence="9" id="KW-1185">Reference proteome</keyword>
<evidence type="ECO:0000313" key="8">
    <source>
        <dbReference type="EMBL" id="TWG09785.1"/>
    </source>
</evidence>
<evidence type="ECO:0000256" key="2">
    <source>
        <dbReference type="ARBA" id="ARBA00022692"/>
    </source>
</evidence>
<evidence type="ECO:0000256" key="6">
    <source>
        <dbReference type="SAM" id="Phobius"/>
    </source>
</evidence>
<feature type="domain" description="Integral membrane bound transporter" evidence="7">
    <location>
        <begin position="86"/>
        <end position="206"/>
    </location>
</feature>
<dbReference type="GO" id="GO:0016020">
    <property type="term" value="C:membrane"/>
    <property type="evidence" value="ECO:0007669"/>
    <property type="project" value="UniProtKB-SubCell"/>
</dbReference>
<dbReference type="Proteomes" id="UP000317685">
    <property type="component" value="Unassembled WGS sequence"/>
</dbReference>
<organism evidence="8 9">
    <name type="scientific">Micromonospora taraxaci</name>
    <dbReference type="NCBI Taxonomy" id="1316803"/>
    <lineage>
        <taxon>Bacteria</taxon>
        <taxon>Bacillati</taxon>
        <taxon>Actinomycetota</taxon>
        <taxon>Actinomycetes</taxon>
        <taxon>Micromonosporales</taxon>
        <taxon>Micromonosporaceae</taxon>
        <taxon>Micromonospora</taxon>
    </lineage>
</organism>
<evidence type="ECO:0000256" key="5">
    <source>
        <dbReference type="SAM" id="MobiDB-lite"/>
    </source>
</evidence>
<evidence type="ECO:0000256" key="1">
    <source>
        <dbReference type="ARBA" id="ARBA00004141"/>
    </source>
</evidence>
<evidence type="ECO:0000259" key="7">
    <source>
        <dbReference type="Pfam" id="PF13515"/>
    </source>
</evidence>
<keyword evidence="4 6" id="KW-0472">Membrane</keyword>
<protein>
    <submittedName>
        <fullName evidence="8">Uncharacterized membrane protein YgaE (UPF0421/DUF939 family)</fullName>
    </submittedName>
</protein>
<feature type="transmembrane region" description="Helical" evidence="6">
    <location>
        <begin position="144"/>
        <end position="161"/>
    </location>
</feature>
<feature type="transmembrane region" description="Helical" evidence="6">
    <location>
        <begin position="68"/>
        <end position="87"/>
    </location>
</feature>
<dbReference type="GeneID" id="300131540"/>
<feature type="region of interest" description="Disordered" evidence="5">
    <location>
        <begin position="437"/>
        <end position="463"/>
    </location>
</feature>
<feature type="transmembrane region" description="Helical" evidence="6">
    <location>
        <begin position="190"/>
        <end position="211"/>
    </location>
</feature>
<reference evidence="8 9" key="1">
    <citation type="submission" date="2019-06" db="EMBL/GenBank/DDBJ databases">
        <title>Sequencing the genomes of 1000 actinobacteria strains.</title>
        <authorList>
            <person name="Klenk H.-P."/>
        </authorList>
    </citation>
    <scope>NUCLEOTIDE SEQUENCE [LARGE SCALE GENOMIC DNA]</scope>
    <source>
        <strain evidence="8 9">DSM 45885</strain>
    </source>
</reference>
<dbReference type="EMBL" id="VIWZ01000002">
    <property type="protein sequence ID" value="TWG09785.1"/>
    <property type="molecule type" value="Genomic_DNA"/>
</dbReference>
<evidence type="ECO:0000256" key="3">
    <source>
        <dbReference type="ARBA" id="ARBA00022989"/>
    </source>
</evidence>
<dbReference type="InterPro" id="IPR049453">
    <property type="entry name" value="Memb_transporter_dom"/>
</dbReference>
<keyword evidence="3 6" id="KW-1133">Transmembrane helix</keyword>
<evidence type="ECO:0000256" key="4">
    <source>
        <dbReference type="ARBA" id="ARBA00023136"/>
    </source>
</evidence>
<gene>
    <name evidence="8" type="ORF">FHU34_12234</name>
</gene>
<feature type="compositionally biased region" description="Basic and acidic residues" evidence="5">
    <location>
        <begin position="24"/>
        <end position="42"/>
    </location>
</feature>
<dbReference type="RefSeq" id="WP_244312056.1">
    <property type="nucleotide sequence ID" value="NZ_JBEZJB010000003.1"/>
</dbReference>
<dbReference type="Pfam" id="PF13515">
    <property type="entry name" value="FUSC_2"/>
    <property type="match status" value="1"/>
</dbReference>